<accession>K4LG32</accession>
<gene>
    <name evidence="4" type="primary">yjbJ</name>
    <name evidence="4" type="ordered locus">Tph_c08170</name>
</gene>
<dbReference type="Gene3D" id="1.10.530.10">
    <property type="match status" value="1"/>
</dbReference>
<dbReference type="RefSeq" id="WP_015049931.1">
    <property type="nucleotide sequence ID" value="NC_018870.1"/>
</dbReference>
<reference evidence="4 5" key="1">
    <citation type="journal article" date="2012" name="BMC Genomics">
        <title>Genome-guided analysis of physiological and morphological traits of the fermentative acetate oxidizer Thermacetogenium phaeum.</title>
        <authorList>
            <person name="Oehler D."/>
            <person name="Poehlein A."/>
            <person name="Leimbach A."/>
            <person name="Muller N."/>
            <person name="Daniel R."/>
            <person name="Gottschalk G."/>
            <person name="Schink B."/>
        </authorList>
    </citation>
    <scope>NUCLEOTIDE SEQUENCE [LARGE SCALE GENOMIC DNA]</scope>
    <source>
        <strain evidence="5">ATCC BAA-254 / DSM 26808 / PB</strain>
    </source>
</reference>
<feature type="region of interest" description="Disordered" evidence="2">
    <location>
        <begin position="164"/>
        <end position="190"/>
    </location>
</feature>
<evidence type="ECO:0000259" key="3">
    <source>
        <dbReference type="Pfam" id="PF01464"/>
    </source>
</evidence>
<dbReference type="KEGG" id="tpz:Tph_c08170"/>
<dbReference type="GO" id="GO:0000270">
    <property type="term" value="P:peptidoglycan metabolic process"/>
    <property type="evidence" value="ECO:0007669"/>
    <property type="project" value="InterPro"/>
</dbReference>
<dbReference type="STRING" id="1089553.Tph_c08170"/>
<protein>
    <submittedName>
        <fullName evidence="4">Lytic transglycosylase YjbJ</fullName>
        <ecNumber evidence="4">4.-.-.-</ecNumber>
    </submittedName>
</protein>
<dbReference type="InterPro" id="IPR008258">
    <property type="entry name" value="Transglycosylase_SLT_dom_1"/>
</dbReference>
<name>K4LG32_THEPS</name>
<evidence type="ECO:0000313" key="5">
    <source>
        <dbReference type="Proteomes" id="UP000000467"/>
    </source>
</evidence>
<proteinExistence type="inferred from homology"/>
<dbReference type="GO" id="GO:0008933">
    <property type="term" value="F:peptidoglycan lytic transglycosylase activity"/>
    <property type="evidence" value="ECO:0007669"/>
    <property type="project" value="InterPro"/>
</dbReference>
<dbReference type="AlphaFoldDB" id="K4LG32"/>
<feature type="domain" description="Transglycosylase SLT" evidence="3">
    <location>
        <begin position="44"/>
        <end position="149"/>
    </location>
</feature>
<dbReference type="eggNOG" id="COG0741">
    <property type="taxonomic scope" value="Bacteria"/>
</dbReference>
<dbReference type="HOGENOM" id="CLU_1214320_0_0_9"/>
<sequence length="228" mass="24291">MIEEVLLATSKGLRPQSVAQGEKGNFTQALQKALRKEGNSFDSIFQEAGEKWGLPPALLKAVALVESNLNPRAVSRAGAQGLMQLMPSTALSLGVKNPFDPRENIFGGARYLRSLLDRFGGDVRLALAAYNAGPGTVEKYKGVPPFPETQKYLQRVLEAARNTSSLNGSLEAAEEMPTTRRPAGARTRQDAAAGIATAEVSPEWVRIWAALLLAEAALAAGSSNETAD</sequence>
<evidence type="ECO:0000256" key="2">
    <source>
        <dbReference type="SAM" id="MobiDB-lite"/>
    </source>
</evidence>
<keyword evidence="4" id="KW-0456">Lyase</keyword>
<dbReference type="Proteomes" id="UP000000467">
    <property type="component" value="Chromosome"/>
</dbReference>
<dbReference type="PANTHER" id="PTHR37423">
    <property type="entry name" value="SOLUBLE LYTIC MUREIN TRANSGLYCOSYLASE-RELATED"/>
    <property type="match status" value="1"/>
</dbReference>
<keyword evidence="5" id="KW-1185">Reference proteome</keyword>
<dbReference type="EMBL" id="CP003732">
    <property type="protein sequence ID" value="AFV11047.1"/>
    <property type="molecule type" value="Genomic_DNA"/>
</dbReference>
<organism evidence="4 5">
    <name type="scientific">Thermacetogenium phaeum (strain ATCC BAA-254 / DSM 26808 / PB)</name>
    <dbReference type="NCBI Taxonomy" id="1089553"/>
    <lineage>
        <taxon>Bacteria</taxon>
        <taxon>Bacillati</taxon>
        <taxon>Bacillota</taxon>
        <taxon>Clostridia</taxon>
        <taxon>Thermoanaerobacterales</taxon>
        <taxon>Thermoanaerobacteraceae</taxon>
        <taxon>Thermacetogenium</taxon>
    </lineage>
</organism>
<dbReference type="InterPro" id="IPR000189">
    <property type="entry name" value="Transglyc_AS"/>
</dbReference>
<dbReference type="PANTHER" id="PTHR37423:SF2">
    <property type="entry name" value="MEMBRANE-BOUND LYTIC MUREIN TRANSGLYCOSYLASE C"/>
    <property type="match status" value="1"/>
</dbReference>
<comment type="similarity">
    <text evidence="1">Belongs to the transglycosylase Slt family.</text>
</comment>
<dbReference type="CDD" id="cd00254">
    <property type="entry name" value="LT-like"/>
    <property type="match status" value="1"/>
</dbReference>
<evidence type="ECO:0000313" key="4">
    <source>
        <dbReference type="EMBL" id="AFV11047.1"/>
    </source>
</evidence>
<dbReference type="PROSITE" id="PS00922">
    <property type="entry name" value="TRANSGLYCOSYLASE"/>
    <property type="match status" value="1"/>
</dbReference>
<dbReference type="EC" id="4.-.-.-" evidence="4"/>
<dbReference type="InterPro" id="IPR023346">
    <property type="entry name" value="Lysozyme-like_dom_sf"/>
</dbReference>
<dbReference type="SUPFAM" id="SSF53955">
    <property type="entry name" value="Lysozyme-like"/>
    <property type="match status" value="1"/>
</dbReference>
<dbReference type="GO" id="GO:0016020">
    <property type="term" value="C:membrane"/>
    <property type="evidence" value="ECO:0007669"/>
    <property type="project" value="InterPro"/>
</dbReference>
<dbReference type="Pfam" id="PF01464">
    <property type="entry name" value="SLT"/>
    <property type="match status" value="1"/>
</dbReference>
<evidence type="ECO:0000256" key="1">
    <source>
        <dbReference type="ARBA" id="ARBA00007734"/>
    </source>
</evidence>